<name>V4SNC3_CITCL</name>
<evidence type="ECO:0000313" key="7">
    <source>
        <dbReference type="EMBL" id="ESR40410.1"/>
    </source>
</evidence>
<dbReference type="SMART" id="SM00382">
    <property type="entry name" value="AAA"/>
    <property type="match status" value="1"/>
</dbReference>
<protein>
    <recommendedName>
        <fullName evidence="6">AAA+ ATPase domain-containing protein</fullName>
    </recommendedName>
</protein>
<feature type="domain" description="AAA+ ATPase" evidence="6">
    <location>
        <begin position="149"/>
        <end position="292"/>
    </location>
</feature>
<organism evidence="7 8">
    <name type="scientific">Citrus clementina</name>
    <name type="common">Clementine</name>
    <name type="synonym">Citrus deliciosa x Citrus sinensis</name>
    <dbReference type="NCBI Taxonomy" id="85681"/>
    <lineage>
        <taxon>Eukaryota</taxon>
        <taxon>Viridiplantae</taxon>
        <taxon>Streptophyta</taxon>
        <taxon>Embryophyta</taxon>
        <taxon>Tracheophyta</taxon>
        <taxon>Spermatophyta</taxon>
        <taxon>Magnoliopsida</taxon>
        <taxon>eudicotyledons</taxon>
        <taxon>Gunneridae</taxon>
        <taxon>Pentapetalae</taxon>
        <taxon>rosids</taxon>
        <taxon>malvids</taxon>
        <taxon>Sapindales</taxon>
        <taxon>Rutaceae</taxon>
        <taxon>Aurantioideae</taxon>
        <taxon>Citrus</taxon>
    </lineage>
</organism>
<dbReference type="Gene3D" id="3.40.50.300">
    <property type="entry name" value="P-loop containing nucleotide triphosphate hydrolases"/>
    <property type="match status" value="1"/>
</dbReference>
<gene>
    <name evidence="7" type="ORF">CICLE_v10027288mg</name>
</gene>
<evidence type="ECO:0000256" key="2">
    <source>
        <dbReference type="ARBA" id="ARBA00022741"/>
    </source>
</evidence>
<comment type="similarity">
    <text evidence="1">Belongs to the disease resistance NB-LRR family.</text>
</comment>
<keyword evidence="4" id="KW-0067">ATP-binding</keyword>
<keyword evidence="5" id="KW-0175">Coiled coil</keyword>
<evidence type="ECO:0000259" key="6">
    <source>
        <dbReference type="SMART" id="SM00382"/>
    </source>
</evidence>
<dbReference type="PRINTS" id="PR00364">
    <property type="entry name" value="DISEASERSIST"/>
</dbReference>
<dbReference type="InterPro" id="IPR027417">
    <property type="entry name" value="P-loop_NTPase"/>
</dbReference>
<dbReference type="GO" id="GO:0005524">
    <property type="term" value="F:ATP binding"/>
    <property type="evidence" value="ECO:0007669"/>
    <property type="project" value="UniProtKB-KW"/>
</dbReference>
<sequence>CTVIKAGYVCHIQENLDALQKELQKLIEVRNDVQMRLMVAEQQQQMKRLEQVQGWLSRVQHVQTKVRELTGERSGGFCSMNCLSSYKFGEKVVETLQDVQSLRNEGNFKEVAQARPLPENLVDEKALPPILVGLQDSTNQVWRCLMEEEVGILGLYGMGGVGKTTLLTLINNKFFDTPNDFDLVIWVVVSKDLQLKRIQDCIARKIGLFSRSWNSKSLLEKAEDIFKVMKRKKFVLLLDDIWEPVDLAQVGLLVPSATRASNKVVFTTLEFEIGGQMEAHKSFKVECLGYEDSWKLFEVKVGRDTLDSHPDIPELAKTVVKECGGLPLALITVGRAMASKKTPREWEHAIEVLSSSAFKFSSMEKKKEEENCVKMHDVIRDMALWIASTIDEKEKFLVLAGLQNAPGIGLWKEVTRMSLMQNRIRRLLESPSSPHLQTLFLGSNDLNEVNRDFFQFMASLRVLKLSDGSLPVHLLTGISNLVSLQHLDLARSKIRRLPMELKYLVHLKCLNLEFTRLTRIPQQVISNLKMLRVLRMYECGSDKQEGDSILIGGREVLVEEILSLEHLNVLTVTLESFCALRMLLDSPRLQSLSTPSLCLKHCCQSELLGVQSTSVPVYSLAGLRHLQTLHLEYSDLEDLKIDYAVEVPKIQQTRGFHSLQNICISYSKLKHLTWLIVAPNLKHVRISSCLDLEEIISVEKLGEVSPEVMHNLIPLARIEYLILEDLKNLKSALPFPHLKEISARGCAKLKKLPLDCISGLEHKIIIKGQYHWWKELQWDDQVTQNAFRPCFKLTI</sequence>
<dbReference type="PANTHER" id="PTHR33463">
    <property type="entry name" value="NB-ARC DOMAIN-CONTAINING PROTEIN-RELATED"/>
    <property type="match status" value="1"/>
</dbReference>
<dbReference type="FunFam" id="1.10.8.430:FF:000003">
    <property type="entry name" value="Probable disease resistance protein At5g66910"/>
    <property type="match status" value="1"/>
</dbReference>
<dbReference type="InParanoid" id="V4SNC3"/>
<keyword evidence="3" id="KW-0611">Plant defense</keyword>
<dbReference type="KEGG" id="cic:CICLE_v10027288mg"/>
<evidence type="ECO:0000256" key="1">
    <source>
        <dbReference type="ARBA" id="ARBA00008894"/>
    </source>
</evidence>
<dbReference type="InterPro" id="IPR002182">
    <property type="entry name" value="NB-ARC"/>
</dbReference>
<dbReference type="InterPro" id="IPR042197">
    <property type="entry name" value="Apaf_helical"/>
</dbReference>
<dbReference type="Gramene" id="ESR40410">
    <property type="protein sequence ID" value="ESR40410"/>
    <property type="gene ID" value="CICLE_v10027288mg"/>
</dbReference>
<dbReference type="SUPFAM" id="SSF52540">
    <property type="entry name" value="P-loop containing nucleoside triphosphate hydrolases"/>
    <property type="match status" value="1"/>
</dbReference>
<evidence type="ECO:0000256" key="4">
    <source>
        <dbReference type="ARBA" id="ARBA00022840"/>
    </source>
</evidence>
<dbReference type="InterPro" id="IPR050905">
    <property type="entry name" value="Plant_NBS-LRR"/>
</dbReference>
<accession>V4SNC3</accession>
<dbReference type="InterPro" id="IPR001611">
    <property type="entry name" value="Leu-rich_rpt"/>
</dbReference>
<dbReference type="GO" id="GO:0043531">
    <property type="term" value="F:ADP binding"/>
    <property type="evidence" value="ECO:0007669"/>
    <property type="project" value="InterPro"/>
</dbReference>
<evidence type="ECO:0000256" key="3">
    <source>
        <dbReference type="ARBA" id="ARBA00022821"/>
    </source>
</evidence>
<evidence type="ECO:0000256" key="5">
    <source>
        <dbReference type="SAM" id="Coils"/>
    </source>
</evidence>
<evidence type="ECO:0000313" key="8">
    <source>
        <dbReference type="Proteomes" id="UP000030687"/>
    </source>
</evidence>
<dbReference type="SUPFAM" id="SSF52058">
    <property type="entry name" value="L domain-like"/>
    <property type="match status" value="1"/>
</dbReference>
<dbReference type="eggNOG" id="KOG4658">
    <property type="taxonomic scope" value="Eukaryota"/>
</dbReference>
<dbReference type="Pfam" id="PF13855">
    <property type="entry name" value="LRR_8"/>
    <property type="match status" value="1"/>
</dbReference>
<feature type="coiled-coil region" evidence="5">
    <location>
        <begin position="16"/>
        <end position="43"/>
    </location>
</feature>
<dbReference type="Gene3D" id="3.80.10.10">
    <property type="entry name" value="Ribonuclease Inhibitor"/>
    <property type="match status" value="2"/>
</dbReference>
<dbReference type="FunFam" id="3.40.50.300:FF:001091">
    <property type="entry name" value="Probable disease resistance protein At1g61300"/>
    <property type="match status" value="1"/>
</dbReference>
<dbReference type="AlphaFoldDB" id="V4SNC3"/>
<dbReference type="Gene3D" id="1.10.8.430">
    <property type="entry name" value="Helical domain of apoptotic protease-activating factors"/>
    <property type="match status" value="1"/>
</dbReference>
<dbReference type="OMA" id="MGTICLE"/>
<dbReference type="InterPro" id="IPR032675">
    <property type="entry name" value="LRR_dom_sf"/>
</dbReference>
<feature type="non-terminal residue" evidence="7">
    <location>
        <position position="1"/>
    </location>
</feature>
<dbReference type="Pfam" id="PF00931">
    <property type="entry name" value="NB-ARC"/>
    <property type="match status" value="1"/>
</dbReference>
<dbReference type="PANTHER" id="PTHR33463:SF220">
    <property type="entry name" value="NB-ARC DOMAIN-CONTAINING PROTEIN"/>
    <property type="match status" value="1"/>
</dbReference>
<keyword evidence="2" id="KW-0547">Nucleotide-binding</keyword>
<reference evidence="7 8" key="1">
    <citation type="submission" date="2013-10" db="EMBL/GenBank/DDBJ databases">
        <authorList>
            <consortium name="International Citrus Genome Consortium"/>
            <person name="Jenkins J."/>
            <person name="Schmutz J."/>
            <person name="Prochnik S."/>
            <person name="Rokhsar D."/>
            <person name="Gmitter F."/>
            <person name="Ollitrault P."/>
            <person name="Machado M."/>
            <person name="Talon M."/>
            <person name="Wincker P."/>
            <person name="Jaillon O."/>
            <person name="Morgante M."/>
        </authorList>
    </citation>
    <scope>NUCLEOTIDE SEQUENCE</scope>
    <source>
        <strain evidence="8">cv. Clemenules</strain>
    </source>
</reference>
<keyword evidence="8" id="KW-1185">Reference proteome</keyword>
<proteinExistence type="inferred from homology"/>
<dbReference type="EMBL" id="KI536925">
    <property type="protein sequence ID" value="ESR40410.1"/>
    <property type="molecule type" value="Genomic_DNA"/>
</dbReference>
<dbReference type="GO" id="GO:0006952">
    <property type="term" value="P:defense response"/>
    <property type="evidence" value="ECO:0007669"/>
    <property type="project" value="UniProtKB-KW"/>
</dbReference>
<dbReference type="InterPro" id="IPR003593">
    <property type="entry name" value="AAA+_ATPase"/>
</dbReference>
<dbReference type="Proteomes" id="UP000030687">
    <property type="component" value="Unassembled WGS sequence"/>
</dbReference>